<evidence type="ECO:0000256" key="1">
    <source>
        <dbReference type="ARBA" id="ARBA00022737"/>
    </source>
</evidence>
<sequence>MSGRRLPELEALLGAEPTSAALARRALEPHIPRLRADARHLTALLKGLGAARRADLALLALEALRAAGVEVNAFHCSAALGASERSGCWELALGGLAEMLQNQLQLDVFCYVPVISACQKGSAWLQALGIFDSMSWQRVLPDMICHSAAVGAARMGANWELAVSLVWNACQAELVPNRIMAGAAMRACQENGQWSSALDLLFRLCQVDLLPDLICFNIAISACEPEGHWRLSLVLLEELKRDALQASTVSYNAAISSCEKSSQWGVAIQLLEEMSSKSLSDRISYNAAISSCKLQWKHALALLTSISSEQMDPDEISFNAAISACEKCGAWDVALAILGLIATSGPAGPGIITLNAAMSACEKSHRWTEVLELFSQIQLWHLSPTEISWQVVLGACERATQWQAALQVLDHMISDQIVPSGTAAGSILHSLRQTSAAALETVLSRLKSVWLETGDVPEFPRSLQEEFSVVASAPGVFAVAKPEGVSTEQLVEQLAVSLKEHDFCLSVVSRLDQPTSGVLPLVLGAETSPSGRWCKAQFAGRLVSKHYICLCEGRSLGDVGSKGNISVPLRSVQVDADTWISEVCGQEVAGRDSFTSYEVIGRYSSPSTGRDELMLLRVQPKTGRRHQIRVHFASMGRPLVGDLTYGRQSETLMPQCLRLFLHCAEVRFSALFGAFHARVELPQELKELLESLGPGENSTACPAILEAREFAKNIPKPKLAPKQVVVTATKMEEEEEVVQEALGGFCISLVLQLVQSWEPNVVPPSDRVTVRSAAGDVLVELKVHDLEPAARSSRLWQEVENHLPLGQSVSGLRFKGELLSSTIRLCDLDLPAVVVARTKVQRPQRYVTLWNGRTPFLVELLCRCKTRRVAVFPHWEKERQDWLEGEGTTDPPKWKRRRLESESEEERDLSGGYGARLRDFGSPVLDMEVEDVFIGRSELEDLTRRSLGFGPHLDGNAILLKRCDREYIFIGKDLFGFTAMSEIVKFASPVGLSSVPYTFAVDEHGRHYLFLEKVILDSVPESDKERLGPSQPYCHLYEDIVYDKCKFQLRYGRFAITYNLPSRMPHQQNPKYQKIVNGKVELISRDRFEKLLKKWFKAHGISHIQCWKVRPNGDFGELVTASS</sequence>
<feature type="repeat" description="PPR" evidence="2">
    <location>
        <begin position="247"/>
        <end position="281"/>
    </location>
</feature>
<dbReference type="Gene3D" id="1.25.40.10">
    <property type="entry name" value="Tetratricopeptide repeat domain"/>
    <property type="match status" value="3"/>
</dbReference>
<dbReference type="Proteomes" id="UP000186817">
    <property type="component" value="Unassembled WGS sequence"/>
</dbReference>
<proteinExistence type="predicted"/>
<dbReference type="InterPro" id="IPR002885">
    <property type="entry name" value="PPR_rpt"/>
</dbReference>
<keyword evidence="6" id="KW-1185">Reference proteome</keyword>
<comment type="caution">
    <text evidence="5">The sequence shown here is derived from an EMBL/GenBank/DDBJ whole genome shotgun (WGS) entry which is preliminary data.</text>
</comment>
<dbReference type="GO" id="GO:0001522">
    <property type="term" value="P:pseudouridine synthesis"/>
    <property type="evidence" value="ECO:0007669"/>
    <property type="project" value="InterPro"/>
</dbReference>
<accession>A0A1Q9EPR7</accession>
<dbReference type="Gene3D" id="3.30.2350.10">
    <property type="entry name" value="Pseudouridine synthase"/>
    <property type="match status" value="1"/>
</dbReference>
<evidence type="ECO:0000313" key="6">
    <source>
        <dbReference type="Proteomes" id="UP000186817"/>
    </source>
</evidence>
<dbReference type="InterPro" id="IPR011990">
    <property type="entry name" value="TPR-like_helical_dom_sf"/>
</dbReference>
<protein>
    <submittedName>
        <fullName evidence="5">Pentatricopeptide repeat-containing protein, chloroplastic</fullName>
    </submittedName>
</protein>
<name>A0A1Q9EPR7_SYMMI</name>
<dbReference type="InterPro" id="IPR020103">
    <property type="entry name" value="PsdUridine_synth_cat_dom_sf"/>
</dbReference>
<dbReference type="OrthoDB" id="185373at2759"/>
<dbReference type="PANTHER" id="PTHR47447:SF17">
    <property type="entry name" value="OS12G0638900 PROTEIN"/>
    <property type="match status" value="1"/>
</dbReference>
<evidence type="ECO:0000256" key="3">
    <source>
        <dbReference type="SAM" id="MobiDB-lite"/>
    </source>
</evidence>
<dbReference type="EMBL" id="LSRX01000097">
    <property type="protein sequence ID" value="OLQ09423.1"/>
    <property type="molecule type" value="Genomic_DNA"/>
</dbReference>
<dbReference type="PROSITE" id="PS51375">
    <property type="entry name" value="PPR"/>
    <property type="match status" value="2"/>
</dbReference>
<evidence type="ECO:0000313" key="5">
    <source>
        <dbReference type="EMBL" id="OLQ09423.1"/>
    </source>
</evidence>
<evidence type="ECO:0000259" key="4">
    <source>
        <dbReference type="Pfam" id="PF00849"/>
    </source>
</evidence>
<dbReference type="PANTHER" id="PTHR47447">
    <property type="entry name" value="OS03G0856100 PROTEIN"/>
    <property type="match status" value="1"/>
</dbReference>
<keyword evidence="1" id="KW-0677">Repeat</keyword>
<dbReference type="Pfam" id="PF01535">
    <property type="entry name" value="PPR"/>
    <property type="match status" value="1"/>
</dbReference>
<dbReference type="Pfam" id="PF00849">
    <property type="entry name" value="PseudoU_synth_2"/>
    <property type="match status" value="1"/>
</dbReference>
<dbReference type="GO" id="GO:0003723">
    <property type="term" value="F:RNA binding"/>
    <property type="evidence" value="ECO:0007669"/>
    <property type="project" value="InterPro"/>
</dbReference>
<feature type="region of interest" description="Disordered" evidence="3">
    <location>
        <begin position="882"/>
        <end position="910"/>
    </location>
</feature>
<feature type="domain" description="Pseudouridine synthase RsuA/RluA-like" evidence="4">
    <location>
        <begin position="477"/>
        <end position="634"/>
    </location>
</feature>
<feature type="repeat" description="PPR" evidence="2">
    <location>
        <begin position="385"/>
        <end position="419"/>
    </location>
</feature>
<evidence type="ECO:0000256" key="2">
    <source>
        <dbReference type="PROSITE-ProRule" id="PRU00708"/>
    </source>
</evidence>
<dbReference type="CDD" id="cd02869">
    <property type="entry name" value="PseudoU_synth_RluA_like"/>
    <property type="match status" value="1"/>
</dbReference>
<organism evidence="5 6">
    <name type="scientific">Symbiodinium microadriaticum</name>
    <name type="common">Dinoflagellate</name>
    <name type="synonym">Zooxanthella microadriatica</name>
    <dbReference type="NCBI Taxonomy" id="2951"/>
    <lineage>
        <taxon>Eukaryota</taxon>
        <taxon>Sar</taxon>
        <taxon>Alveolata</taxon>
        <taxon>Dinophyceae</taxon>
        <taxon>Suessiales</taxon>
        <taxon>Symbiodiniaceae</taxon>
        <taxon>Symbiodinium</taxon>
    </lineage>
</organism>
<dbReference type="SUPFAM" id="SSF55120">
    <property type="entry name" value="Pseudouridine synthase"/>
    <property type="match status" value="1"/>
</dbReference>
<gene>
    <name evidence="5" type="ORF">AK812_SmicGene6946</name>
</gene>
<dbReference type="InterPro" id="IPR006145">
    <property type="entry name" value="PsdUridine_synth_RsuA/RluA"/>
</dbReference>
<dbReference type="GO" id="GO:0009982">
    <property type="term" value="F:pseudouridine synthase activity"/>
    <property type="evidence" value="ECO:0007669"/>
    <property type="project" value="InterPro"/>
</dbReference>
<reference evidence="5 6" key="1">
    <citation type="submission" date="2016-02" db="EMBL/GenBank/DDBJ databases">
        <title>Genome analysis of coral dinoflagellate symbionts highlights evolutionary adaptations to a symbiotic lifestyle.</title>
        <authorList>
            <person name="Aranda M."/>
            <person name="Li Y."/>
            <person name="Liew Y.J."/>
            <person name="Baumgarten S."/>
            <person name="Simakov O."/>
            <person name="Wilson M."/>
            <person name="Piel J."/>
            <person name="Ashoor H."/>
            <person name="Bougouffa S."/>
            <person name="Bajic V.B."/>
            <person name="Ryu T."/>
            <person name="Ravasi T."/>
            <person name="Bayer T."/>
            <person name="Micklem G."/>
            <person name="Kim H."/>
            <person name="Bhak J."/>
            <person name="Lajeunesse T.C."/>
            <person name="Voolstra C.R."/>
        </authorList>
    </citation>
    <scope>NUCLEOTIDE SEQUENCE [LARGE SCALE GENOMIC DNA]</scope>
    <source>
        <strain evidence="5 6">CCMP2467</strain>
    </source>
</reference>
<dbReference type="AlphaFoldDB" id="A0A1Q9EPR7"/>